<keyword evidence="5 10" id="KW-0812">Transmembrane</keyword>
<keyword evidence="14" id="KW-1185">Reference proteome</keyword>
<reference evidence="13 14" key="1">
    <citation type="submission" date="2014-03" db="EMBL/GenBank/DDBJ databases">
        <title>Selection and divergence in the genomes of co-occurring obligate luminous symbionts with specific hosts.</title>
        <authorList>
            <person name="Hendry T.A."/>
            <person name="de Wet J.R."/>
            <person name="Dunlap P.V."/>
        </authorList>
    </citation>
    <scope>NUCLEOTIDE SEQUENCE [LARGE SCALE GENOMIC DNA]</scope>
    <source>
        <strain evidence="13 14">Ppalp.1</strain>
    </source>
</reference>
<dbReference type="GO" id="GO:0034040">
    <property type="term" value="F:ATPase-coupled lipid transmembrane transporter activity"/>
    <property type="evidence" value="ECO:0007669"/>
    <property type="project" value="TreeGrafter"/>
</dbReference>
<dbReference type="PANTHER" id="PTHR24221">
    <property type="entry name" value="ATP-BINDING CASSETTE SUB-FAMILY B"/>
    <property type="match status" value="1"/>
</dbReference>
<dbReference type="AlphaFoldDB" id="A0A084CPA6"/>
<dbReference type="Proteomes" id="UP000053784">
    <property type="component" value="Unassembled WGS sequence"/>
</dbReference>
<feature type="transmembrane region" description="Helical" evidence="10">
    <location>
        <begin position="23"/>
        <end position="50"/>
    </location>
</feature>
<evidence type="ECO:0000259" key="12">
    <source>
        <dbReference type="PROSITE" id="PS50929"/>
    </source>
</evidence>
<dbReference type="NCBIfam" id="NF008379">
    <property type="entry name" value="PRK11174.1"/>
    <property type="match status" value="1"/>
</dbReference>
<dbReference type="InterPro" id="IPR003593">
    <property type="entry name" value="AAA+_ATPase"/>
</dbReference>
<evidence type="ECO:0000256" key="3">
    <source>
        <dbReference type="ARBA" id="ARBA00022475"/>
    </source>
</evidence>
<protein>
    <submittedName>
        <fullName evidence="13">ATP-binding/permease protein</fullName>
    </submittedName>
</protein>
<feature type="transmembrane region" description="Helical" evidence="10">
    <location>
        <begin position="165"/>
        <end position="183"/>
    </location>
</feature>
<dbReference type="GO" id="GO:0042883">
    <property type="term" value="P:cysteine transport"/>
    <property type="evidence" value="ECO:0007669"/>
    <property type="project" value="InterPro"/>
</dbReference>
<dbReference type="RefSeq" id="WP_034413087.1">
    <property type="nucleotide sequence ID" value="NZ_JGVK01000003.1"/>
</dbReference>
<dbReference type="NCBIfam" id="TIGR02857">
    <property type="entry name" value="CydD"/>
    <property type="match status" value="1"/>
</dbReference>
<evidence type="ECO:0000256" key="6">
    <source>
        <dbReference type="ARBA" id="ARBA00022741"/>
    </source>
</evidence>
<evidence type="ECO:0000256" key="2">
    <source>
        <dbReference type="ARBA" id="ARBA00022448"/>
    </source>
</evidence>
<dbReference type="InterPro" id="IPR014216">
    <property type="entry name" value="ABC_transptr_CydD"/>
</dbReference>
<sequence length="588" mass="66434">MYKKKQRFLNKWLEKKSKLSKRYITLSITLGTMSSIFLLIQSAFLAFILHQLIIEKVDKLELSSYFFALAIIVFFRAICTWGKEVASFHCGKKIRTHIRQLVLDKLGALGPAYIKNKPMGSWATLLLEQIEGMQDYFSHYLPQRSLALLVPLIILAILFPLHWKIALIFLCTAPFIPILMTLVGRKAAEANRKNFKALQRLSSHFYDRIQAMTTIRLFDRVKAEVEILKNTSDTFRIRTMSILKIAFLSSSILEFFTSMSIAIIAIYLSVHLGDRLHFEDYKLEISLFSSLFILTITPEFYQPLRNLGTFYHAKQQAIGSAESIVKFLGKDTKNKVRLAKLDLPSLPTIQIEASDFKIYNSKGAKLVGPISFNIRNNEITALVGPSGSGKSSLINAILGFLPYKGSLKINGVELRDIDYACWHKQISWVGQNPLLLHATIRENLTLNNGNTSDVTLKEALKDSFSSEFVYKHGLNYQISDRSGRLSVGQVQRLAIARAMLQNGCFWLLDEPTASLDANSEKLVMKGLKKYTDNKTSLIITHQVAALENAQQILVMHAGKLVERGNFVTLSKQSGLFSRMLLNEGHLDA</sequence>
<dbReference type="InterPro" id="IPR027417">
    <property type="entry name" value="P-loop_NTPase"/>
</dbReference>
<dbReference type="SUPFAM" id="SSF90123">
    <property type="entry name" value="ABC transporter transmembrane region"/>
    <property type="match status" value="1"/>
</dbReference>
<dbReference type="STRING" id="1179155.CF67_11022"/>
<dbReference type="Pfam" id="PF00664">
    <property type="entry name" value="ABC_membrane"/>
    <property type="match status" value="1"/>
</dbReference>
<dbReference type="InterPro" id="IPR039421">
    <property type="entry name" value="Type_1_exporter"/>
</dbReference>
<dbReference type="CDD" id="cd18584">
    <property type="entry name" value="ABC_6TM_AarD_CydD"/>
    <property type="match status" value="1"/>
</dbReference>
<keyword evidence="7 13" id="KW-0067">ATP-binding</keyword>
<dbReference type="InterPro" id="IPR036640">
    <property type="entry name" value="ABC1_TM_sf"/>
</dbReference>
<evidence type="ECO:0000256" key="4">
    <source>
        <dbReference type="ARBA" id="ARBA00022519"/>
    </source>
</evidence>
<keyword evidence="4" id="KW-0997">Cell inner membrane</keyword>
<feature type="transmembrane region" description="Helical" evidence="10">
    <location>
        <begin position="141"/>
        <end position="159"/>
    </location>
</feature>
<keyword evidence="6" id="KW-0547">Nucleotide-binding</keyword>
<dbReference type="PANTHER" id="PTHR24221:SF261">
    <property type="entry name" value="GLUTATHIONE_L-CYSTEINE TRANSPORT SYSTEM ATP-BINDING_PERMEASE PROTEIN CYDD"/>
    <property type="match status" value="1"/>
</dbReference>
<dbReference type="CDD" id="cd03228">
    <property type="entry name" value="ABCC_MRP_Like"/>
    <property type="match status" value="1"/>
</dbReference>
<gene>
    <name evidence="13" type="primary">cydD</name>
    <name evidence="13" type="ORF">CF67_11022</name>
</gene>
<dbReference type="Pfam" id="PF00005">
    <property type="entry name" value="ABC_tran"/>
    <property type="match status" value="1"/>
</dbReference>
<comment type="subcellular location">
    <subcellularLocation>
        <location evidence="1">Cell inner membrane</location>
        <topology evidence="1">Multi-pass membrane protein</topology>
    </subcellularLocation>
</comment>
<keyword evidence="8 10" id="KW-1133">Transmembrane helix</keyword>
<dbReference type="GO" id="GO:0005886">
    <property type="term" value="C:plasma membrane"/>
    <property type="evidence" value="ECO:0007669"/>
    <property type="project" value="UniProtKB-SubCell"/>
</dbReference>
<name>A0A084CPA6_9GAMM</name>
<dbReference type="GO" id="GO:0005524">
    <property type="term" value="F:ATP binding"/>
    <property type="evidence" value="ECO:0007669"/>
    <property type="project" value="UniProtKB-KW"/>
</dbReference>
<dbReference type="OrthoDB" id="9806127at2"/>
<feature type="transmembrane region" description="Helical" evidence="10">
    <location>
        <begin position="62"/>
        <end position="79"/>
    </location>
</feature>
<evidence type="ECO:0000256" key="1">
    <source>
        <dbReference type="ARBA" id="ARBA00004429"/>
    </source>
</evidence>
<evidence type="ECO:0000256" key="8">
    <source>
        <dbReference type="ARBA" id="ARBA00022989"/>
    </source>
</evidence>
<evidence type="ECO:0000256" key="10">
    <source>
        <dbReference type="SAM" id="Phobius"/>
    </source>
</evidence>
<accession>A0A084CPA6</accession>
<evidence type="ECO:0000259" key="11">
    <source>
        <dbReference type="PROSITE" id="PS50893"/>
    </source>
</evidence>
<dbReference type="eggNOG" id="COG4988">
    <property type="taxonomic scope" value="Bacteria"/>
</dbReference>
<keyword evidence="9 10" id="KW-0472">Membrane</keyword>
<dbReference type="GO" id="GO:0140359">
    <property type="term" value="F:ABC-type transporter activity"/>
    <property type="evidence" value="ECO:0007669"/>
    <property type="project" value="InterPro"/>
</dbReference>
<dbReference type="EMBL" id="JGVK01000003">
    <property type="protein sequence ID" value="KEY91635.1"/>
    <property type="molecule type" value="Genomic_DNA"/>
</dbReference>
<dbReference type="SMART" id="SM00382">
    <property type="entry name" value="AAA"/>
    <property type="match status" value="1"/>
</dbReference>
<dbReference type="Gene3D" id="3.40.50.300">
    <property type="entry name" value="P-loop containing nucleotide triphosphate hydrolases"/>
    <property type="match status" value="1"/>
</dbReference>
<comment type="caution">
    <text evidence="13">The sequence shown here is derived from an EMBL/GenBank/DDBJ whole genome shotgun (WGS) entry which is preliminary data.</text>
</comment>
<dbReference type="Gene3D" id="1.20.1560.10">
    <property type="entry name" value="ABC transporter type 1, transmembrane domain"/>
    <property type="match status" value="1"/>
</dbReference>
<dbReference type="PROSITE" id="PS50893">
    <property type="entry name" value="ABC_TRANSPORTER_2"/>
    <property type="match status" value="1"/>
</dbReference>
<evidence type="ECO:0000313" key="13">
    <source>
        <dbReference type="EMBL" id="KEY91635.1"/>
    </source>
</evidence>
<dbReference type="PROSITE" id="PS50929">
    <property type="entry name" value="ABC_TM1F"/>
    <property type="match status" value="1"/>
</dbReference>
<feature type="domain" description="ABC transmembrane type-1" evidence="12">
    <location>
        <begin position="26"/>
        <end position="316"/>
    </location>
</feature>
<feature type="transmembrane region" description="Helical" evidence="10">
    <location>
        <begin position="245"/>
        <end position="269"/>
    </location>
</feature>
<evidence type="ECO:0000256" key="7">
    <source>
        <dbReference type="ARBA" id="ARBA00022840"/>
    </source>
</evidence>
<dbReference type="GO" id="GO:0016887">
    <property type="term" value="F:ATP hydrolysis activity"/>
    <property type="evidence" value="ECO:0007669"/>
    <property type="project" value="InterPro"/>
</dbReference>
<dbReference type="InterPro" id="IPR011527">
    <property type="entry name" value="ABC1_TM_dom"/>
</dbReference>
<keyword evidence="3" id="KW-1003">Cell membrane</keyword>
<organism evidence="13 14">
    <name type="scientific">Candidatus Photodesmus blepharonis</name>
    <dbReference type="NCBI Taxonomy" id="1179155"/>
    <lineage>
        <taxon>Bacteria</taxon>
        <taxon>Pseudomonadati</taxon>
        <taxon>Pseudomonadota</taxon>
        <taxon>Gammaproteobacteria</taxon>
        <taxon>Vibrionales</taxon>
        <taxon>Vibrionaceae</taxon>
        <taxon>Candidatus Photodesmus</taxon>
    </lineage>
</organism>
<evidence type="ECO:0000256" key="5">
    <source>
        <dbReference type="ARBA" id="ARBA00022692"/>
    </source>
</evidence>
<proteinExistence type="predicted"/>
<evidence type="ECO:0000256" key="9">
    <source>
        <dbReference type="ARBA" id="ARBA00023136"/>
    </source>
</evidence>
<dbReference type="InterPro" id="IPR003439">
    <property type="entry name" value="ABC_transporter-like_ATP-bd"/>
</dbReference>
<keyword evidence="2" id="KW-0813">Transport</keyword>
<evidence type="ECO:0000313" key="14">
    <source>
        <dbReference type="Proteomes" id="UP000053784"/>
    </source>
</evidence>
<dbReference type="SUPFAM" id="SSF52540">
    <property type="entry name" value="P-loop containing nucleoside triphosphate hydrolases"/>
    <property type="match status" value="1"/>
</dbReference>
<feature type="domain" description="ABC transporter" evidence="11">
    <location>
        <begin position="351"/>
        <end position="582"/>
    </location>
</feature>
<dbReference type="FunFam" id="1.20.1560.10:FF:000039">
    <property type="entry name" value="Cysteine/glutathione ABC transporter permease/ATP-binding protein CydD"/>
    <property type="match status" value="1"/>
</dbReference>